<dbReference type="EMBL" id="MORL01000002">
    <property type="protein sequence ID" value="OIN60419.1"/>
    <property type="molecule type" value="Genomic_DNA"/>
</dbReference>
<dbReference type="Pfam" id="PF13387">
    <property type="entry name" value="Lnb_N"/>
    <property type="match status" value="1"/>
</dbReference>
<evidence type="ECO:0000313" key="3">
    <source>
        <dbReference type="Proteomes" id="UP000181790"/>
    </source>
</evidence>
<sequence>MLTRVLRPIILLLAGCLPGMAAGIRLSPSATVSVLTCAPGNDAYSLFGHTALQVEDQATGLNRVYNFGTFDSRQAGFPVYFVRGSLQYWLSAASFNLFLYTYQLENRSIYQQTLALTPTEVQTLYDKLEALLQSPARYYRYRFFTDNCSTRPLLLLNQSLAASIRLDSGRYTSPQTHRQLIAPYTAPHPWIATGINLALGRLISRYPTGKRFFCPTR</sequence>
<dbReference type="InterPro" id="IPR025178">
    <property type="entry name" value="Lnb_N"/>
</dbReference>
<accession>A0A1S2VNS9</accession>
<evidence type="ECO:0000313" key="2">
    <source>
        <dbReference type="EMBL" id="OIN60419.1"/>
    </source>
</evidence>
<dbReference type="AlphaFoldDB" id="A0A1S2VNS9"/>
<feature type="domain" description="Lnb N-terminal periplasmic" evidence="1">
    <location>
        <begin position="28"/>
        <end position="180"/>
    </location>
</feature>
<protein>
    <recommendedName>
        <fullName evidence="1">Lnb N-terminal periplasmic domain-containing protein</fullName>
    </recommendedName>
</protein>
<gene>
    <name evidence="2" type="ORF">BLX24_06240</name>
</gene>
<keyword evidence="3" id="KW-1185">Reference proteome</keyword>
<name>A0A1S2VNS9_9BACT</name>
<dbReference type="RefSeq" id="WP_071502213.1">
    <property type="nucleotide sequence ID" value="NZ_MORL01000002.1"/>
</dbReference>
<evidence type="ECO:0000259" key="1">
    <source>
        <dbReference type="Pfam" id="PF13387"/>
    </source>
</evidence>
<dbReference type="OrthoDB" id="319167at2"/>
<reference evidence="2 3" key="1">
    <citation type="submission" date="2016-10" db="EMBL/GenBank/DDBJ databases">
        <title>Arsenicibacter rosenii gen. nov., sp. nov., an efficient arsenic-methylating bacterium isolated from an arsenic-contaminated paddy soil.</title>
        <authorList>
            <person name="Huang K."/>
        </authorList>
    </citation>
    <scope>NUCLEOTIDE SEQUENCE [LARGE SCALE GENOMIC DNA]</scope>
    <source>
        <strain evidence="2 3">SM-1</strain>
    </source>
</reference>
<organism evidence="2 3">
    <name type="scientific">Arsenicibacter rosenii</name>
    <dbReference type="NCBI Taxonomy" id="1750698"/>
    <lineage>
        <taxon>Bacteria</taxon>
        <taxon>Pseudomonadati</taxon>
        <taxon>Bacteroidota</taxon>
        <taxon>Cytophagia</taxon>
        <taxon>Cytophagales</taxon>
        <taxon>Spirosomataceae</taxon>
        <taxon>Arsenicibacter</taxon>
    </lineage>
</organism>
<proteinExistence type="predicted"/>
<dbReference type="Proteomes" id="UP000181790">
    <property type="component" value="Unassembled WGS sequence"/>
</dbReference>
<comment type="caution">
    <text evidence="2">The sequence shown here is derived from an EMBL/GenBank/DDBJ whole genome shotgun (WGS) entry which is preliminary data.</text>
</comment>